<organism evidence="1 2">
    <name type="scientific">Protea cynaroides</name>
    <dbReference type="NCBI Taxonomy" id="273540"/>
    <lineage>
        <taxon>Eukaryota</taxon>
        <taxon>Viridiplantae</taxon>
        <taxon>Streptophyta</taxon>
        <taxon>Embryophyta</taxon>
        <taxon>Tracheophyta</taxon>
        <taxon>Spermatophyta</taxon>
        <taxon>Magnoliopsida</taxon>
        <taxon>Proteales</taxon>
        <taxon>Proteaceae</taxon>
        <taxon>Protea</taxon>
    </lineage>
</organism>
<dbReference type="EMBL" id="JAMYWD010000007">
    <property type="protein sequence ID" value="KAJ4966179.1"/>
    <property type="molecule type" value="Genomic_DNA"/>
</dbReference>
<evidence type="ECO:0000313" key="1">
    <source>
        <dbReference type="EMBL" id="KAJ4966179.1"/>
    </source>
</evidence>
<dbReference type="AlphaFoldDB" id="A0A9Q0QNS8"/>
<dbReference type="Proteomes" id="UP001141806">
    <property type="component" value="Unassembled WGS sequence"/>
</dbReference>
<reference evidence="1" key="1">
    <citation type="journal article" date="2023" name="Plant J.">
        <title>The genome of the king protea, Protea cynaroides.</title>
        <authorList>
            <person name="Chang J."/>
            <person name="Duong T.A."/>
            <person name="Schoeman C."/>
            <person name="Ma X."/>
            <person name="Roodt D."/>
            <person name="Barker N."/>
            <person name="Li Z."/>
            <person name="Van de Peer Y."/>
            <person name="Mizrachi E."/>
        </authorList>
    </citation>
    <scope>NUCLEOTIDE SEQUENCE</scope>
    <source>
        <tissue evidence="1">Young leaves</tissue>
    </source>
</reference>
<evidence type="ECO:0000313" key="2">
    <source>
        <dbReference type="Proteomes" id="UP001141806"/>
    </source>
</evidence>
<gene>
    <name evidence="1" type="ORF">NE237_018028</name>
</gene>
<accession>A0A9Q0QNS8</accession>
<keyword evidence="2" id="KW-1185">Reference proteome</keyword>
<sequence>MNKTTTRGRTYNLYESLLSSIHSSPLSLSLSLSLPKIGSHLIREVSTIVIITNFSSSVREERTKQLRGEEPATDENSCIFKYPDFGEIFRNFGLYSDSDNRLQASQN</sequence>
<name>A0A9Q0QNS8_9MAGN</name>
<protein>
    <submittedName>
        <fullName evidence="1">Uncharacterized protein</fullName>
    </submittedName>
</protein>
<comment type="caution">
    <text evidence="1">The sequence shown here is derived from an EMBL/GenBank/DDBJ whole genome shotgun (WGS) entry which is preliminary data.</text>
</comment>
<proteinExistence type="predicted"/>